<keyword evidence="2" id="KW-1185">Reference proteome</keyword>
<dbReference type="EMBL" id="DUZY01000001">
    <property type="protein sequence ID" value="DAD18741.1"/>
    <property type="molecule type" value="Genomic_DNA"/>
</dbReference>
<gene>
    <name evidence="1" type="ORF">HUJ06_020204</name>
</gene>
<comment type="caution">
    <text evidence="1">The sequence shown here is derived from an EMBL/GenBank/DDBJ whole genome shotgun (WGS) entry which is preliminary data.</text>
</comment>
<accession>A0A822XHY2</accession>
<sequence>MKTIGCAIDVLNEKCFAFFHVQAMFVIPWKSHNKFQSKINCRTDTLVFTIRVGFWQFL</sequence>
<dbReference type="Proteomes" id="UP000607653">
    <property type="component" value="Unassembled WGS sequence"/>
</dbReference>
<evidence type="ECO:0000313" key="1">
    <source>
        <dbReference type="EMBL" id="DAD18741.1"/>
    </source>
</evidence>
<reference evidence="1 2" key="1">
    <citation type="journal article" date="2020" name="Mol. Biol. Evol.">
        <title>Distinct Expression and Methylation Patterns for Genes with Different Fates following a Single Whole-Genome Duplication in Flowering Plants.</title>
        <authorList>
            <person name="Shi T."/>
            <person name="Rahmani R.S."/>
            <person name="Gugger P.F."/>
            <person name="Wang M."/>
            <person name="Li H."/>
            <person name="Zhang Y."/>
            <person name="Li Z."/>
            <person name="Wang Q."/>
            <person name="Van de Peer Y."/>
            <person name="Marchal K."/>
            <person name="Chen J."/>
        </authorList>
    </citation>
    <scope>NUCLEOTIDE SEQUENCE [LARGE SCALE GENOMIC DNA]</scope>
    <source>
        <tissue evidence="1">Leaf</tissue>
    </source>
</reference>
<proteinExistence type="predicted"/>
<name>A0A822XHY2_NELNU</name>
<protein>
    <submittedName>
        <fullName evidence="1">Uncharacterized protein</fullName>
    </submittedName>
</protein>
<organism evidence="1 2">
    <name type="scientific">Nelumbo nucifera</name>
    <name type="common">Sacred lotus</name>
    <dbReference type="NCBI Taxonomy" id="4432"/>
    <lineage>
        <taxon>Eukaryota</taxon>
        <taxon>Viridiplantae</taxon>
        <taxon>Streptophyta</taxon>
        <taxon>Embryophyta</taxon>
        <taxon>Tracheophyta</taxon>
        <taxon>Spermatophyta</taxon>
        <taxon>Magnoliopsida</taxon>
        <taxon>Proteales</taxon>
        <taxon>Nelumbonaceae</taxon>
        <taxon>Nelumbo</taxon>
    </lineage>
</organism>
<dbReference type="AlphaFoldDB" id="A0A822XHY2"/>
<evidence type="ECO:0000313" key="2">
    <source>
        <dbReference type="Proteomes" id="UP000607653"/>
    </source>
</evidence>